<dbReference type="PANTHER" id="PTHR23279">
    <property type="entry name" value="DEFECTIVE PROBOSCIS EXTENSION RESPONSE DPR -RELATED"/>
    <property type="match status" value="1"/>
</dbReference>
<dbReference type="AlphaFoldDB" id="A0A7R9BCL8"/>
<dbReference type="SMART" id="SM00408">
    <property type="entry name" value="IGc2"/>
    <property type="match status" value="2"/>
</dbReference>
<dbReference type="Pfam" id="PF07686">
    <property type="entry name" value="V-set"/>
    <property type="match status" value="1"/>
</dbReference>
<organism evidence="3">
    <name type="scientific">Notodromas monacha</name>
    <dbReference type="NCBI Taxonomy" id="399045"/>
    <lineage>
        <taxon>Eukaryota</taxon>
        <taxon>Metazoa</taxon>
        <taxon>Ecdysozoa</taxon>
        <taxon>Arthropoda</taxon>
        <taxon>Crustacea</taxon>
        <taxon>Oligostraca</taxon>
        <taxon>Ostracoda</taxon>
        <taxon>Podocopa</taxon>
        <taxon>Podocopida</taxon>
        <taxon>Cypridocopina</taxon>
        <taxon>Cypridoidea</taxon>
        <taxon>Cyprididae</taxon>
        <taxon>Notodromas</taxon>
    </lineage>
</organism>
<sequence>MDVVEKVDLDWALNAMQPPGVSDGELVSTSGRISRRGSRGHHFLENHVIVAVVLVIIVSILGPHPIECLTREAGGPPGTGRMLLAAKKPNESSDLVQPEIITEGVDQNVTAAKGTTAYLECRVKNLGTRAVSWMRKRDLHVLTSGIFTYTSDPRFRAVQGEGYESTSRDEDWKLEIKSLRSEDAGLYECQVNTEPKLGLLYRLIVTDLQVNILGQKPDIYVKEGSMLNLTCAIVSGGVNEPLAVAGIQWLKDGQEIESNVAPDGKKWSQVSHRIKNNHSRHKPAKVTTLRRTRHQHDSDSIRDDVTRHHPSWTMTAVSTTENSALASPSVSTPVIITKLKLSRLIVLHATKQDSGVYQCVPPHGNASQVFVHIIQGENSAAMQHGDPSGAATLASDYKFALSLTAYLIYFPFYSCC</sequence>
<protein>
    <recommendedName>
        <fullName evidence="2">Ig-like domain-containing protein</fullName>
    </recommendedName>
</protein>
<keyword evidence="4" id="KW-1185">Reference proteome</keyword>
<dbReference type="EMBL" id="OA882044">
    <property type="protein sequence ID" value="CAD7272161.1"/>
    <property type="molecule type" value="Genomic_DNA"/>
</dbReference>
<dbReference type="PROSITE" id="PS50835">
    <property type="entry name" value="IG_LIKE"/>
    <property type="match status" value="2"/>
</dbReference>
<dbReference type="InterPro" id="IPR013106">
    <property type="entry name" value="Ig_V-set"/>
</dbReference>
<proteinExistence type="predicted"/>
<accession>A0A7R9BCL8</accession>
<dbReference type="GO" id="GO:0032589">
    <property type="term" value="C:neuron projection membrane"/>
    <property type="evidence" value="ECO:0007669"/>
    <property type="project" value="TreeGrafter"/>
</dbReference>
<dbReference type="InterPro" id="IPR007110">
    <property type="entry name" value="Ig-like_dom"/>
</dbReference>
<dbReference type="InterPro" id="IPR003598">
    <property type="entry name" value="Ig_sub2"/>
</dbReference>
<dbReference type="PANTHER" id="PTHR23279:SF41">
    <property type="entry name" value="DEFECTIVE PROBOSCIS EXTENSION RESPONSE 4-RELATED"/>
    <property type="match status" value="1"/>
</dbReference>
<keyword evidence="1" id="KW-0472">Membrane</keyword>
<dbReference type="InterPro" id="IPR003599">
    <property type="entry name" value="Ig_sub"/>
</dbReference>
<dbReference type="SMART" id="SM00409">
    <property type="entry name" value="IG"/>
    <property type="match status" value="2"/>
</dbReference>
<dbReference type="Proteomes" id="UP000678499">
    <property type="component" value="Unassembled WGS sequence"/>
</dbReference>
<evidence type="ECO:0000259" key="2">
    <source>
        <dbReference type="PROSITE" id="PS50835"/>
    </source>
</evidence>
<dbReference type="OrthoDB" id="190835at2759"/>
<dbReference type="CDD" id="cd00099">
    <property type="entry name" value="IgV"/>
    <property type="match status" value="1"/>
</dbReference>
<reference evidence="3" key="1">
    <citation type="submission" date="2020-11" db="EMBL/GenBank/DDBJ databases">
        <authorList>
            <person name="Tran Van P."/>
        </authorList>
    </citation>
    <scope>NUCLEOTIDE SEQUENCE</scope>
</reference>
<feature type="domain" description="Ig-like" evidence="2">
    <location>
        <begin position="208"/>
        <end position="372"/>
    </location>
</feature>
<dbReference type="SUPFAM" id="SSF48726">
    <property type="entry name" value="Immunoglobulin"/>
    <property type="match status" value="2"/>
</dbReference>
<evidence type="ECO:0000313" key="4">
    <source>
        <dbReference type="Proteomes" id="UP000678499"/>
    </source>
</evidence>
<feature type="domain" description="Ig-like" evidence="2">
    <location>
        <begin position="98"/>
        <end position="206"/>
    </location>
</feature>
<feature type="transmembrane region" description="Helical" evidence="1">
    <location>
        <begin position="43"/>
        <end position="62"/>
    </location>
</feature>
<keyword evidence="1" id="KW-1133">Transmembrane helix</keyword>
<dbReference type="EMBL" id="CAJPEX010000007">
    <property type="protein sequence ID" value="CAG0912313.1"/>
    <property type="molecule type" value="Genomic_DNA"/>
</dbReference>
<gene>
    <name evidence="3" type="ORF">NMOB1V02_LOCUS108</name>
</gene>
<dbReference type="SMART" id="SM00406">
    <property type="entry name" value="IGv"/>
    <property type="match status" value="1"/>
</dbReference>
<dbReference type="InterPro" id="IPR013783">
    <property type="entry name" value="Ig-like_fold"/>
</dbReference>
<keyword evidence="1" id="KW-0812">Transmembrane</keyword>
<evidence type="ECO:0000313" key="3">
    <source>
        <dbReference type="EMBL" id="CAD7272161.1"/>
    </source>
</evidence>
<dbReference type="Gene3D" id="2.60.40.10">
    <property type="entry name" value="Immunoglobulins"/>
    <property type="match status" value="2"/>
</dbReference>
<evidence type="ECO:0000256" key="1">
    <source>
        <dbReference type="SAM" id="Phobius"/>
    </source>
</evidence>
<dbReference type="InterPro" id="IPR036179">
    <property type="entry name" value="Ig-like_dom_sf"/>
</dbReference>
<dbReference type="InterPro" id="IPR037448">
    <property type="entry name" value="Zig-8"/>
</dbReference>
<dbReference type="GO" id="GO:0050808">
    <property type="term" value="P:synapse organization"/>
    <property type="evidence" value="ECO:0007669"/>
    <property type="project" value="TreeGrafter"/>
</dbReference>
<name>A0A7R9BCL8_9CRUS</name>